<evidence type="ECO:0000313" key="1">
    <source>
        <dbReference type="EMBL" id="AUW34305.1"/>
    </source>
</evidence>
<organism evidence="1 2">
    <name type="scientific">grusopivirus A1</name>
    <dbReference type="NCBI Taxonomy" id="2870359"/>
    <lineage>
        <taxon>Viruses</taxon>
        <taxon>Riboviria</taxon>
        <taxon>Orthornavirae</taxon>
        <taxon>Pisuviricota</taxon>
        <taxon>Pisoniviricetes</taxon>
        <taxon>Picornavirales</taxon>
        <taxon>Picornaviridae</taxon>
        <taxon>Paavivirinae</taxon>
        <taxon>Grusopivirus</taxon>
        <taxon>Grusopivirus arecrocra</taxon>
        <taxon>Grusopivirus A</taxon>
    </lineage>
</organism>
<dbReference type="Proteomes" id="UP000256536">
    <property type="component" value="Segment"/>
</dbReference>
<reference evidence="1" key="1">
    <citation type="submission" date="2016-12" db="EMBL/GenBank/DDBJ databases">
        <title>The Fecal Virome of Red-crowned Cranes.</title>
        <authorList>
            <person name="Yang S."/>
            <person name="Wang Y."/>
            <person name="Zhang W."/>
        </authorList>
    </citation>
    <scope>NUCLEOTIDE SEQUENCE</scope>
    <source>
        <strain evidence="1">Yc-5</strain>
    </source>
</reference>
<dbReference type="EMBL" id="KY312544">
    <property type="protein sequence ID" value="AUW34305.1"/>
    <property type="molecule type" value="Genomic_RNA"/>
</dbReference>
<name>A0AC59HC26_9PICO</name>
<evidence type="ECO:0000313" key="2">
    <source>
        <dbReference type="Proteomes" id="UP000256536"/>
    </source>
</evidence>
<accession>A0AC59HC26</accession>
<sequence>MRMETLGNVITTKVSESLSTALESVVQDTPGIGSTVEFKSANAIVATSEPTVGTVPPLSTDGSADDYLSCAYTVDTNVQNIEKMILLGSYRIGNNAARHSIIFKLPMPDSFFSDFTHPAYGQSRYFHCLRSGYNFKLLIAGAFGAQGSIILFYLPPVPRGVLQILPHNMNQSGITHKLNNYFDPDTILYGPHVLMDVARNTEVTLSLPYISYKNYEHIYGDSRRGYLVCAVYSDVYLPQTSHIDVSLYGELLDMDLQVPRKVLESGFLNQGRKFRPRRTQPRMPPVQKDTSTVIINPGPGACNLASHDVIARTESLSLAGETTGVDFRTAGCAAAIPSLRTILRRWTHIAQTSYAISSTAGSRLWEENVVFNHGIFRQLADKFLSWRGSLEFRVLVYSSTLHRGKLALSWYPMDVTGSQSTNYPYYRNAISMVFDVTDASPVLVAPFSSESWRASTAATFGVLSLHALTPLSATHSTVAKTAVSVHVLMRVGKDFQAFCPRSGTVRFKTLVDSTTSTPSLFLSTSVNDGNVDDSTSVDNDNLDNQGNPDIQMALEQRGESGNDEDQFDIDPTLAINFETTFIPIQSVDHLDFKYLFSRASYVGRVAGSTGNTKHRILNLAPPLKGILSLTRVAVYFTGELMITVSNISETSILVSHSWYNSYHYSSVDQYLTDGAIVIPPHEIKQFRVPYYAKNPLSTLTDPYAFGFLHVYVDTDVGQADVFLSLVNPNLFQLTPLPLTTTAAREISDYAISEVEEGVDDLEDQGNTCEELHLTVRRKQCIASVELHKSCRLHYFQPRCCKCQEWEYKEFIGPEPICLGPYKDVRAKFYCQCKKGIHHFQCGDHFGRQMCCGCAHIYGWLDQAEKDYFEKHVKPWRSQEDLSKEGIEPNPGPFQYVACDLTAPVFKCQPHRFCDFKSQSHQNCPQHNSPDSIMCCLCSARLRITDNRYKETDAKWLSRYGVEMNPGPVLTSQEAVAHFCATLLDPCDQKPEPMVRVSAKPKCWIMRFHFDCENHQHLAKEMCCLCAAGSRVTQDLYAATNQDQLSNQGIESNPGPTLVYKDRGMYKHYGVQVGDKIFHINTENILDAVISGKANVMMEDNIMGWETVGDEYVTVAEKYLQAGSMPDFKFNVDQNCETWARHLLGDYGPTQGEILKHRLAQCVALGMLAQFAMSSQGLGSTVQGMMTKLTDLIFGNLENQIVKLVIRAVVRILCYLILYIHSPNLMTTGVLAALLVLDATSITVDDPLKVMTKALINGDFTEFCAAVLEKCDIVDADALADTIPTFTSFVDQSMEDEGPNPKPFNDWTTCAKNIQWWMEGIVKAFKWIKDKLFPSDLNSLAKWMEENEDNIATTIALADEHLVLLKTDKEYATSSQTKKKHVALCDTISGMMLKMKDDPRLNPMISRLNILMGKLQSINFEPEAEWTHRPEPLGMWINGAPGVGKSFLTNFITKRLKEKYGWNIYANATGSNHMDGYTDQEVHVFDDFGQQREETDYTLMCNLISSVPFIVPKAEVTAKGTTYKGRAVLVTTNRRDFSSVALFDAEALERRFPFKYQIRPKPKYELNGKLNVALAMRDGALLSGNAWERNLGIAGLDKWEPLDGDTLMEEICTELMIRENIAKFMNQGNSDPLFAILEQSKIDFDWQSLEEQVAMFTRRPPKGKIQKFKVWVSDSVAKIKSFVEKNRTWFLALGAIGSIISVCSFLIPRVSMFTQSFYEGSTKVAKLSKNFKVAAAQHNAKFEDQGLMDMRHICQRLVNLRGPKGTATGLALGGKTIITYGHEEFHSLEFVKDTQVNANLSPPVAVRISDEPTDLALYQADTPFQFKNAYHLIHDEDYRGKGYLIWKNQTEYMILAVDNIRPAHPITTNQGTISSRVYMYNAKTGAGTCGGILVGLVNGNPKILGIHTSGNGVTGAANRLYSFFDQGQVTKKISEDKPKYFQPRKSAYVPSPVHVYTDVGPPVLSKNDPRLEVEVDDITVRAAEKYIGNTFDPPPSIFEHAKARLAENLSKVLEYKPPPLTYDEATSTEILDIDWTTSPGEKYKGKTKKELVVSESFKTDVLTQLANPNTYFVTYLKDELRSNEKIRNGNTRAIEACNFDYTVAFRMVMGHHYKNIMNDVEQLSEICVGINPYVYFDTIVDSLYDYNLCLDYKKFDGSLSPQVMEAAVEVFSWFASNPDLVKAIHRPTIYSTNWVSNQVWTVEGGMCSGSPCTSILNSAVNILVISTMMMSYGYDPKELRLLTYGDDCVISVPYKVDISDFKKRLKNYFGMTVTNFDKTEEFKWLSRGEISFLKRTPAILEGTTKLVGALDLDSMREKIQWTRSLNDFSSQLESFQLELALHGRGVYEKEIQELRKISPGSAWMPFDVALHRMKGICDIL</sequence>
<keyword evidence="2" id="KW-1185">Reference proteome</keyword>
<protein>
    <submittedName>
        <fullName evidence="1">Polyprotein</fullName>
    </submittedName>
</protein>
<proteinExistence type="predicted"/>